<sequence>MQESGAETIKKLKNDPETPWKRLIDSNIDSVVAKETKSCYQGTNFIKPACSDVITFGFEDGLNEFQQGTNEVSTFKLQQKDEIHNEVRFLEEAIEFGASEVFDPQDESCSFEILKEYAHLEPDESISKKKCDIDSNESTFYTKNSENTMTWPLHAETLGIREIHPQRDTTANQHQSVKDSVTLSCLDSGYDEKSSITAHSHFPSKSKSIVNSHQPSLKRTISHGNKEKLECDLPNEGNIREIASFPVSVHGNKTSMCHSATSACEFNVKPAQSSVMQPLTTYSLQSEEDQEMISNLHPVLSITHSNNETDEEQKNLEVATTLSSPIPVWYSNLSVDVCCADEVADRVDYSEEPKAVSQQETNDLSGGVNFETSDTLLFASNYQNVNVLSDTVTTPISMDQRGSRSSLPEIRDKVKSDCIQDLKHESDLFHENSNGERKIENVSVDQYKCSEAVDKRTSGTEMPERFSPFETSLHCNLSRSLECNSRFETSECLFTQMKITNSFESETDDRFEKCAKDAADECEASMKVSHRVYPDKQREGELFSKPLCFSFNDPSVKTVTDSTSQKQAVQLKNNPITQWKRLVESNIESISKSGERKSKGNETVLNTPFNDRLDSISEAIKCQEPSFVSQCVDSKTGDITSDLPRANLLSESTIAPISIVTQSSATEGSKIDDEVLQDFTSFLQNETVNQNHNLHPQNEIIDQNNTLFLQTETINQSNIAPLQNYLTLNREMENTNSSVDLQEYSETLDDITSWTEEFENSSSSEESSLENSLNSDSYETGQSAIERMKVANNTESEMNFELGGQRGSKSGGLGEQKEIIRQDSPVQQKRQNFSTDPKSIVQLLNYPITSRNYINGNNMESISKKIESKSEEKATIMCPAFDSVYENEPNAKSPREINVTPQSVFSGISGECSCTLSHPKADTLSDRTTTSKSIETQSSSINQLKIRTDVKDNIMCFQSQLLDHESIPSDHFKVDLNHGLSRIETKSTNLETDIKDYSAEMLDVVTTKTNKSEKTSSSKPSLYCNSSGSFTKISDIESDYNFEPRESSFSQLEIVNTERYDGLAEDTSGRMDEDVKKICHNSSEKQIEDKRSNLPGSSSNVPTNNFGTDAEAPRHVLQFTRNPITQWKRLVESNLESMSKKEESEYEEQEKLFCSPFSHENDVISKAESYQEPSIVLRCLVPEMSNRCNLGSNLPNVNTISDYRATAVSVDTLSSRFSESLVDDVVEMDLYNEGSRVEKADNEICANVNKSFHTLEGVTPWTTELGRAASSKPIFDSDSHYSDAEMYSVKLSNSFGRSNSASLLTQVAKTTETERNGKLEEHMKETDSVLNREIKSIRQDSPEKQKEGNLSKFSCLCSHETSAETLFPKYVEQLTKSPSDTPCKRWVKSNDELISRKAEGKYEENPNDSESKAVSHQKPSASKSAQCNLSSSYQNEILPVETRPKSVSTDMLSYRRKLSKIKNEMLQEDIEYLQNEVGFNHQIDRTEKKNANTSVNINIDPEGVDWLTPRTEGLTRVPFSETSLLNNSPGDFGFAKRNTKNAFEPKPQRSEELLNDPKFELEEHMEAVRQGIPEIQRANFLKPLCFSINASTEATQTTAPKHILQLTNNPIIPWKRLIESNIESISRKEQKSREENQKTLSPFRKNWNTITVTDQCEMIDYIPVVASLGQDSLHFSQVQQSNKFFSEQNSQILAQVEFSPKHFNIHLPDRHLNALFNETFQMDILQKKSKSNGSTLEEYGDSSQSVNVSNACNKEENVGAITYEKNNPDADVLKDWGQNVFSNEPDLCEKTAPQEDISLNLDTAHQTSGDSKRFIDCITTPKIDCHSTECKNDQVKSVDQKLEPGILLGTGNDSFTSSSLGFINQADTFVNEIVPLKYTKQNEEAGIDYDANTSLSLPFLENSEGLGDGLDEVEKCKFHSEKDKGYLIVTNPYTSKLATQCIRNEKMVPFQDPHKKGETYLQSKKMDDKKIQQCKIISSKEEQLITNSCKFRDAPISLKILEKNPSTPWKRLVETNMESMFKFNQVPLHDCHPKSIFCFGNPEKPANQDIILEKEPETPVGFKGSDEFTPFLQMHLQSRQTEKRDLLGEDASVVKEAEYCNPDPDKVNVVSSEDDLFGTFESHQTNFLSSQENQISDQMENYFLGVQNKEAGDSLLGKNGSETVLGDFHCSLNDLELAAGDSSAFVKKINSSGVDHARSSGPSTDLLEESAIDQTELSYYAGKFSANIQTYEKNMEEIRGEKMCKINDGTAVSKSVTEKQDKHNTDGKSMKIAQLFHSPFAKKSSGFEFFHIDPLLSCNEPLNKSGLFKSIAQPVYAHSRQYVRNSGLLDYTNAINNTVGEGNSINSSIRNCVDVMEAALETGSSISNWLELGSCGLHKENLDEADVKDMESRLLRNYNKIVKHVEKNTRVSGENQEKRSVNENKEVRIDCNESSTHIASCVDIDPFGHEIDDTSQSNRKVNFLEQNDKPNIMKTSAAHNLTENITHSESNFKEENDNSLLIPQCDELFFIEGVEERAIKHENSFSSILKAIAQLSASGPENVMNNTQRNYRIRVSPLKENNTHANEWHSSLNFKDQIDKNDVCKQSSLLHPQISNNRFLNEKDSAKLQYDYESESELCQVRKDNFDSLHLSKSCGSPEKNSDVEAIVRDSKENSKTNTGKATRQIFDITDRFDQDVCSLVDVVATYSNVNSVTILPPASNESLQKYLNQATKEVDDDISVTIQTKPYHGYEKNPSTNSFLRQGIAMLSTVIKTVFRFSSKASPNKDQESQSQASPRFREPPDLRSLRDRDGLDEYMVEDEDSAGDRKIKGAARVGRRRQRRKHRQSVSGKKKLSGLKQESKTRLIKDTKTLKHYEGSLSAPISVNNLRKGKPASARRLNFKPVDDHRCQTPSFGDDKVSSWPGNKDTRKILTQENFIRKSICPEGICVTRTLNTRTTPNDHGLSEFFRLSENAIQAGNILPSLKPLTLKEIVQTKGLSKVYNQNWNIERDNSHLLHCHFPKSKPPSPLQSAIESTDEETEGGAEESETDVESFEILKYSLECLLEVLVQRGKIRQAFVADLNGGILAKTEKWNIQRADVLAIDRCLMSTYQGIVKLNVFSETFTCVRYLHASPSLTGKSDESILAALKGSGAIVVGLGFNVVPGSCIKEIEELAEVLRQRGLY</sequence>
<protein>
    <recommendedName>
        <fullName evidence="4">Tower domain-containing protein</fullName>
    </recommendedName>
</protein>
<evidence type="ECO:0000313" key="2">
    <source>
        <dbReference type="EMBL" id="GFN73725.1"/>
    </source>
</evidence>
<feature type="compositionally biased region" description="Polar residues" evidence="1">
    <location>
        <begin position="1414"/>
        <end position="1428"/>
    </location>
</feature>
<dbReference type="InterPro" id="IPR048278">
    <property type="entry name" value="PFN"/>
</dbReference>
<evidence type="ECO:0008006" key="4">
    <source>
        <dbReference type="Google" id="ProtNLM"/>
    </source>
</evidence>
<feature type="compositionally biased region" description="Acidic residues" evidence="1">
    <location>
        <begin position="2794"/>
        <end position="2803"/>
    </location>
</feature>
<feature type="compositionally biased region" description="Basic residues" evidence="1">
    <location>
        <begin position="2815"/>
        <end position="2835"/>
    </location>
</feature>
<accession>A0AAV3XRC0</accession>
<name>A0AAV3XRC0_9GAST</name>
<feature type="compositionally biased region" description="Basic and acidic residues" evidence="1">
    <location>
        <begin position="2777"/>
        <end position="2793"/>
    </location>
</feature>
<dbReference type="GO" id="GO:0003779">
    <property type="term" value="F:actin binding"/>
    <property type="evidence" value="ECO:0007669"/>
    <property type="project" value="InterPro"/>
</dbReference>
<organism evidence="2 3">
    <name type="scientific">Plakobranchus ocellatus</name>
    <dbReference type="NCBI Taxonomy" id="259542"/>
    <lineage>
        <taxon>Eukaryota</taxon>
        <taxon>Metazoa</taxon>
        <taxon>Spiralia</taxon>
        <taxon>Lophotrochozoa</taxon>
        <taxon>Mollusca</taxon>
        <taxon>Gastropoda</taxon>
        <taxon>Heterobranchia</taxon>
        <taxon>Euthyneura</taxon>
        <taxon>Panpulmonata</taxon>
        <taxon>Sacoglossa</taxon>
        <taxon>Placobranchoidea</taxon>
        <taxon>Plakobranchidae</taxon>
        <taxon>Plakobranchus</taxon>
    </lineage>
</organism>
<comment type="caution">
    <text evidence="2">The sequence shown here is derived from an EMBL/GenBank/DDBJ whole genome shotgun (WGS) entry which is preliminary data.</text>
</comment>
<proteinExistence type="predicted"/>
<dbReference type="Proteomes" id="UP000735302">
    <property type="component" value="Unassembled WGS sequence"/>
</dbReference>
<feature type="region of interest" description="Disordered" evidence="1">
    <location>
        <begin position="755"/>
        <end position="779"/>
    </location>
</feature>
<evidence type="ECO:0000313" key="3">
    <source>
        <dbReference type="Proteomes" id="UP000735302"/>
    </source>
</evidence>
<dbReference type="SUPFAM" id="SSF55770">
    <property type="entry name" value="Profilin (actin-binding protein)"/>
    <property type="match status" value="1"/>
</dbReference>
<feature type="compositionally biased region" description="Low complexity" evidence="1">
    <location>
        <begin position="760"/>
        <end position="779"/>
    </location>
</feature>
<gene>
    <name evidence="2" type="ORF">PoB_000023100</name>
</gene>
<feature type="compositionally biased region" description="Basic and acidic residues" evidence="1">
    <location>
        <begin position="1397"/>
        <end position="1413"/>
    </location>
</feature>
<keyword evidence="3" id="KW-1185">Reference proteome</keyword>
<feature type="region of interest" description="Disordered" evidence="1">
    <location>
        <begin position="3002"/>
        <end position="3029"/>
    </location>
</feature>
<feature type="region of interest" description="Disordered" evidence="1">
    <location>
        <begin position="1397"/>
        <end position="1428"/>
    </location>
</feature>
<dbReference type="EMBL" id="BLXT01000029">
    <property type="protein sequence ID" value="GFN73725.1"/>
    <property type="molecule type" value="Genomic_DNA"/>
</dbReference>
<feature type="region of interest" description="Disordered" evidence="1">
    <location>
        <begin position="198"/>
        <end position="217"/>
    </location>
</feature>
<reference evidence="2 3" key="1">
    <citation type="journal article" date="2021" name="Elife">
        <title>Chloroplast acquisition without the gene transfer in kleptoplastic sea slugs, Plakobranchus ocellatus.</title>
        <authorList>
            <person name="Maeda T."/>
            <person name="Takahashi S."/>
            <person name="Yoshida T."/>
            <person name="Shimamura S."/>
            <person name="Takaki Y."/>
            <person name="Nagai Y."/>
            <person name="Toyoda A."/>
            <person name="Suzuki Y."/>
            <person name="Arimoto A."/>
            <person name="Ishii H."/>
            <person name="Satoh N."/>
            <person name="Nishiyama T."/>
            <person name="Hasebe M."/>
            <person name="Maruyama T."/>
            <person name="Minagawa J."/>
            <person name="Obokata J."/>
            <person name="Shigenobu S."/>
        </authorList>
    </citation>
    <scope>NUCLEOTIDE SEQUENCE [LARGE SCALE GENOMIC DNA]</scope>
</reference>
<dbReference type="InterPro" id="IPR036140">
    <property type="entry name" value="PFN_sf"/>
</dbReference>
<feature type="region of interest" description="Disordered" evidence="1">
    <location>
        <begin position="2760"/>
        <end position="2845"/>
    </location>
</feature>
<evidence type="ECO:0000256" key="1">
    <source>
        <dbReference type="SAM" id="MobiDB-lite"/>
    </source>
</evidence>
<dbReference type="Gene3D" id="3.30.450.30">
    <property type="entry name" value="Dynein light chain 2a, cytoplasmic"/>
    <property type="match status" value="1"/>
</dbReference>
<dbReference type="Pfam" id="PF00235">
    <property type="entry name" value="Profilin"/>
    <property type="match status" value="1"/>
</dbReference>
<feature type="compositionally biased region" description="Acidic residues" evidence="1">
    <location>
        <begin position="3015"/>
        <end position="3029"/>
    </location>
</feature>